<protein>
    <submittedName>
        <fullName evidence="1">Uncharacterized protein</fullName>
    </submittedName>
</protein>
<evidence type="ECO:0000313" key="1">
    <source>
        <dbReference type="EMBL" id="TKW00301.1"/>
    </source>
</evidence>
<accession>A0A4U6TDU3</accession>
<keyword evidence="2" id="KW-1185">Reference proteome</keyword>
<proteinExistence type="predicted"/>
<dbReference type="AlphaFoldDB" id="A0A4U6TDU3"/>
<name>A0A4U6TDU3_SETVI</name>
<dbReference type="Gramene" id="TKW00301">
    <property type="protein sequence ID" value="TKW00301"/>
    <property type="gene ID" value="SEVIR_8G100400v2"/>
</dbReference>
<sequence length="109" mass="11415">MASYPRSSLVAACTSSPPVTCNHTYQETRHTHTVLSIAHHQDRILEYGDSGNIAYWGHLDHGGRRGYGGGYGGHGDGQNYYGGNDQGYGGGLVAGRVSRGGRGGRGGHG</sequence>
<gene>
    <name evidence="1" type="ORF">SEVIR_8G100400v2</name>
</gene>
<reference evidence="1" key="1">
    <citation type="submission" date="2019-03" db="EMBL/GenBank/DDBJ databases">
        <title>WGS assembly of Setaria viridis.</title>
        <authorList>
            <person name="Huang P."/>
            <person name="Jenkins J."/>
            <person name="Grimwood J."/>
            <person name="Barry K."/>
            <person name="Healey A."/>
            <person name="Mamidi S."/>
            <person name="Sreedasyam A."/>
            <person name="Shu S."/>
            <person name="Feldman M."/>
            <person name="Wu J."/>
            <person name="Yu Y."/>
            <person name="Chen C."/>
            <person name="Johnson J."/>
            <person name="Rokhsar D."/>
            <person name="Baxter I."/>
            <person name="Schmutz J."/>
            <person name="Brutnell T."/>
            <person name="Kellogg E."/>
        </authorList>
    </citation>
    <scope>NUCLEOTIDE SEQUENCE [LARGE SCALE GENOMIC DNA]</scope>
</reference>
<dbReference type="Proteomes" id="UP000298652">
    <property type="component" value="Chromosome 8"/>
</dbReference>
<dbReference type="EMBL" id="CM016559">
    <property type="protein sequence ID" value="TKW00301.1"/>
    <property type="molecule type" value="Genomic_DNA"/>
</dbReference>
<evidence type="ECO:0000313" key="2">
    <source>
        <dbReference type="Proteomes" id="UP000298652"/>
    </source>
</evidence>
<organism evidence="1 2">
    <name type="scientific">Setaria viridis</name>
    <name type="common">Green bristlegrass</name>
    <name type="synonym">Setaria italica subsp. viridis</name>
    <dbReference type="NCBI Taxonomy" id="4556"/>
    <lineage>
        <taxon>Eukaryota</taxon>
        <taxon>Viridiplantae</taxon>
        <taxon>Streptophyta</taxon>
        <taxon>Embryophyta</taxon>
        <taxon>Tracheophyta</taxon>
        <taxon>Spermatophyta</taxon>
        <taxon>Magnoliopsida</taxon>
        <taxon>Liliopsida</taxon>
        <taxon>Poales</taxon>
        <taxon>Poaceae</taxon>
        <taxon>PACMAD clade</taxon>
        <taxon>Panicoideae</taxon>
        <taxon>Panicodae</taxon>
        <taxon>Paniceae</taxon>
        <taxon>Cenchrinae</taxon>
        <taxon>Setaria</taxon>
    </lineage>
</organism>